<comment type="caution">
    <text evidence="7">The sequence shown here is derived from an EMBL/GenBank/DDBJ whole genome shotgun (WGS) entry which is preliminary data.</text>
</comment>
<name>A0A4S4FGY2_9MICO</name>
<protein>
    <submittedName>
        <fullName evidence="7">Glycoside hydrolase family 43 protein</fullName>
    </submittedName>
</protein>
<sequence>MSTNPIVPGFHPDPSICRVGDEYFLVNSTFEYLPGVPIRRSSDLISWKLIGNVLDRPSQLPATTTGGGIFAPTIRHHGGRFWMITTDMDRVREGHLIVWSETADGPWSDPVFTAGAIGIDPDLAWDGDDCYLTWASFGAEFPISQARIDPETGRLLEQPRGLWTGTGLAATEGPHLYPRDGWWYLLVAEGGTERGHVVSIARSRSIEGPFEANPAGPILSHRSSTHPVQNTGHGDLVELTDGSWAMVHLGVRTRGVTPGFHVNGRETFVAGVDWIDGWPVVVEERFEVPSTAAGWDEAFESAEMAPDWIAAGRWPTEFAEVGGGLRLTASPADGPRMLGFRAMHETWRFEVELASGDAALIVRLDDDHAVRIRLVDDAFLAEATIGTMHPVLGERVPRGAGSALLRASALGGDRSMFSKQGPDLLRLSVVVDGTETELGMIDGRYVSTEVAGGFTGRILGVETGDSPSAIARIRYEGDASEAGSDTPAISES</sequence>
<dbReference type="GO" id="GO:0004553">
    <property type="term" value="F:hydrolase activity, hydrolyzing O-glycosyl compounds"/>
    <property type="evidence" value="ECO:0007669"/>
    <property type="project" value="InterPro"/>
</dbReference>
<evidence type="ECO:0000256" key="3">
    <source>
        <dbReference type="ARBA" id="ARBA00023295"/>
    </source>
</evidence>
<dbReference type="PANTHER" id="PTHR42812:SF12">
    <property type="entry name" value="BETA-XYLOSIDASE-RELATED"/>
    <property type="match status" value="1"/>
</dbReference>
<evidence type="ECO:0000256" key="6">
    <source>
        <dbReference type="RuleBase" id="RU361187"/>
    </source>
</evidence>
<dbReference type="Proteomes" id="UP000309133">
    <property type="component" value="Unassembled WGS sequence"/>
</dbReference>
<keyword evidence="2 6" id="KW-0378">Hydrolase</keyword>
<dbReference type="InterPro" id="IPR023296">
    <property type="entry name" value="Glyco_hydro_beta-prop_sf"/>
</dbReference>
<dbReference type="SUPFAM" id="SSF75005">
    <property type="entry name" value="Arabinanase/levansucrase/invertase"/>
    <property type="match status" value="1"/>
</dbReference>
<evidence type="ECO:0000256" key="5">
    <source>
        <dbReference type="PIRSR" id="PIRSR606710-2"/>
    </source>
</evidence>
<dbReference type="Gene3D" id="2.60.120.200">
    <property type="match status" value="1"/>
</dbReference>
<dbReference type="Gene3D" id="2.115.10.20">
    <property type="entry name" value="Glycosyl hydrolase domain, family 43"/>
    <property type="match status" value="1"/>
</dbReference>
<dbReference type="PANTHER" id="PTHR42812">
    <property type="entry name" value="BETA-XYLOSIDASE"/>
    <property type="match status" value="1"/>
</dbReference>
<evidence type="ECO:0000313" key="8">
    <source>
        <dbReference type="Proteomes" id="UP000309133"/>
    </source>
</evidence>
<dbReference type="InterPro" id="IPR006710">
    <property type="entry name" value="Glyco_hydro_43"/>
</dbReference>
<feature type="active site" description="Proton acceptor" evidence="4">
    <location>
        <position position="13"/>
    </location>
</feature>
<accession>A0A4S4FGY2</accession>
<dbReference type="AlphaFoldDB" id="A0A4S4FGY2"/>
<evidence type="ECO:0000256" key="1">
    <source>
        <dbReference type="ARBA" id="ARBA00009865"/>
    </source>
</evidence>
<dbReference type="InterPro" id="IPR051795">
    <property type="entry name" value="Glycosyl_Hydrlase_43"/>
</dbReference>
<dbReference type="EMBL" id="SSSM01000005">
    <property type="protein sequence ID" value="THG29381.1"/>
    <property type="molecule type" value="Genomic_DNA"/>
</dbReference>
<dbReference type="RefSeq" id="WP_136427711.1">
    <property type="nucleotide sequence ID" value="NZ_SSSM01000005.1"/>
</dbReference>
<gene>
    <name evidence="7" type="ORF">E6C64_11750</name>
</gene>
<dbReference type="GO" id="GO:0005975">
    <property type="term" value="P:carbohydrate metabolic process"/>
    <property type="evidence" value="ECO:0007669"/>
    <property type="project" value="InterPro"/>
</dbReference>
<reference evidence="7 8" key="1">
    <citation type="submission" date="2019-04" db="EMBL/GenBank/DDBJ databases">
        <authorList>
            <person name="Jiang L."/>
        </authorList>
    </citation>
    <scope>NUCLEOTIDE SEQUENCE [LARGE SCALE GENOMIC DNA]</scope>
    <source>
        <strain evidence="7 8">YIM 131853</strain>
    </source>
</reference>
<proteinExistence type="inferred from homology"/>
<dbReference type="Pfam" id="PF04616">
    <property type="entry name" value="Glyco_hydro_43"/>
    <property type="match status" value="1"/>
</dbReference>
<comment type="similarity">
    <text evidence="1 6">Belongs to the glycosyl hydrolase 43 family.</text>
</comment>
<evidence type="ECO:0000313" key="7">
    <source>
        <dbReference type="EMBL" id="THG29381.1"/>
    </source>
</evidence>
<evidence type="ECO:0000256" key="4">
    <source>
        <dbReference type="PIRSR" id="PIRSR606710-1"/>
    </source>
</evidence>
<feature type="active site" description="Proton donor" evidence="4">
    <location>
        <position position="172"/>
    </location>
</feature>
<dbReference type="OrthoDB" id="9801455at2"/>
<feature type="site" description="Important for catalytic activity, responsible for pKa modulation of the active site Glu and correct orientation of both the proton donor and substrate" evidence="5">
    <location>
        <position position="120"/>
    </location>
</feature>
<evidence type="ECO:0000256" key="2">
    <source>
        <dbReference type="ARBA" id="ARBA00022801"/>
    </source>
</evidence>
<keyword evidence="3 6" id="KW-0326">Glycosidase</keyword>
<keyword evidence="8" id="KW-1185">Reference proteome</keyword>
<organism evidence="7 8">
    <name type="scientific">Naasia lichenicola</name>
    <dbReference type="NCBI Taxonomy" id="2565933"/>
    <lineage>
        <taxon>Bacteria</taxon>
        <taxon>Bacillati</taxon>
        <taxon>Actinomycetota</taxon>
        <taxon>Actinomycetes</taxon>
        <taxon>Micrococcales</taxon>
        <taxon>Microbacteriaceae</taxon>
        <taxon>Naasia</taxon>
    </lineage>
</organism>
<dbReference type="CDD" id="cd18617">
    <property type="entry name" value="GH43_XynB-like"/>
    <property type="match status" value="1"/>
</dbReference>